<proteinExistence type="predicted"/>
<reference evidence="2" key="1">
    <citation type="submission" date="2016-10" db="EMBL/GenBank/DDBJ databases">
        <authorList>
            <person name="Varghese N."/>
            <person name="Submissions S."/>
        </authorList>
    </citation>
    <scope>NUCLEOTIDE SEQUENCE [LARGE SCALE GENOMIC DNA]</scope>
    <source>
        <strain evidence="2">Gh-105</strain>
    </source>
</reference>
<dbReference type="STRING" id="582675.SAMN05192565_1565"/>
<evidence type="ECO:0000313" key="2">
    <source>
        <dbReference type="Proteomes" id="UP000199229"/>
    </source>
</evidence>
<gene>
    <name evidence="1" type="ORF">SAMN05192565_1565</name>
</gene>
<evidence type="ECO:0000313" key="1">
    <source>
        <dbReference type="EMBL" id="SFH15079.1"/>
    </source>
</evidence>
<organism evidence="1 2">
    <name type="scientific">Methylobacterium gossipiicola</name>
    <dbReference type="NCBI Taxonomy" id="582675"/>
    <lineage>
        <taxon>Bacteria</taxon>
        <taxon>Pseudomonadati</taxon>
        <taxon>Pseudomonadota</taxon>
        <taxon>Alphaproteobacteria</taxon>
        <taxon>Hyphomicrobiales</taxon>
        <taxon>Methylobacteriaceae</taxon>
        <taxon>Methylobacterium</taxon>
    </lineage>
</organism>
<name>A0A1I2XPW5_9HYPH</name>
<dbReference type="EMBL" id="FOPM01000056">
    <property type="protein sequence ID" value="SFH15079.1"/>
    <property type="molecule type" value="Genomic_DNA"/>
</dbReference>
<sequence>MPAYLLYALIGTPGVFLPAGSDLAKAESDIVALREQLKAACVEPVQDLVEKKQHAIFRRVERIAKGIVAEWTDQSALSVMLMLWYFVKDLTDWEILILWEGSTMARATSGLLPMFAYGFDEQDRDAAAQEQARHLLDRLRKEGLYS</sequence>
<keyword evidence="2" id="KW-1185">Reference proteome</keyword>
<dbReference type="Proteomes" id="UP000199229">
    <property type="component" value="Unassembled WGS sequence"/>
</dbReference>
<protein>
    <submittedName>
        <fullName evidence="1">Uncharacterized protein</fullName>
    </submittedName>
</protein>
<accession>A0A1I2XPW5</accession>
<dbReference type="AlphaFoldDB" id="A0A1I2XPW5"/>
<dbReference type="RefSeq" id="WP_244528897.1">
    <property type="nucleotide sequence ID" value="NZ_FOPM01000056.1"/>
</dbReference>